<protein>
    <submittedName>
        <fullName evidence="2">DNA-binding protein</fullName>
    </submittedName>
</protein>
<evidence type="ECO:0000313" key="2">
    <source>
        <dbReference type="EMBL" id="KPE49356.1"/>
    </source>
</evidence>
<proteinExistence type="predicted"/>
<feature type="domain" description="HTH araC/xylS-type" evidence="1">
    <location>
        <begin position="157"/>
        <end position="262"/>
    </location>
</feature>
<dbReference type="OrthoDB" id="635259at2"/>
<evidence type="ECO:0000313" key="3">
    <source>
        <dbReference type="Proteomes" id="UP000037953"/>
    </source>
</evidence>
<dbReference type="GO" id="GO:0003700">
    <property type="term" value="F:DNA-binding transcription factor activity"/>
    <property type="evidence" value="ECO:0007669"/>
    <property type="project" value="InterPro"/>
</dbReference>
<dbReference type="PROSITE" id="PS01124">
    <property type="entry name" value="HTH_ARAC_FAMILY_2"/>
    <property type="match status" value="1"/>
</dbReference>
<dbReference type="PATRIC" id="fig|253.9.peg.2064"/>
<sequence>MKAFYHEQRITVPEEFAGVFSHFYFAENRSPDFPVTKILLPTYQTILLFCFGKSASMQIPEGDLITVDQCIIFGPVRQSFEYTLSPGTSILTANFRDDAFFRFFGKIIIEKNRTIHPDDLLEENCFTDLWHIISEIQSPEEQVHYILEFCKPYLPEQDATGFLLSSFENNALNPIKTVATQTGQTERNIQRRQKEQFGYSQKEISRYNRFLKAITFIEDCIKNQQQPEWFSIIDQCGYYDQSQLIHDFRHYLNLSPSQYLKFQQNICNPRSE</sequence>
<dbReference type="RefSeq" id="WP_062702874.1">
    <property type="nucleotide sequence ID" value="NZ_LJOD01000019.1"/>
</dbReference>
<reference evidence="3" key="2">
    <citation type="submission" date="2015-09" db="EMBL/GenBank/DDBJ databases">
        <title>Draft genome sequence of a multidrug-resistant Chryseobacterium indologenes isolate from Malaysia.</title>
        <authorList>
            <person name="Yu C.Y."/>
            <person name="Ang G.Y."/>
            <person name="Chan K.-G."/>
        </authorList>
    </citation>
    <scope>NUCLEOTIDE SEQUENCE [LARGE SCALE GENOMIC DNA]</scope>
    <source>
        <strain evidence="3">CI_885</strain>
    </source>
</reference>
<accession>A0A0N0ZSE0</accession>
<dbReference type="InterPro" id="IPR018060">
    <property type="entry name" value="HTH_AraC"/>
</dbReference>
<name>A0A0N0ZSE0_CHRID</name>
<dbReference type="Proteomes" id="UP000037953">
    <property type="component" value="Unassembled WGS sequence"/>
</dbReference>
<organism evidence="2 3">
    <name type="scientific">Chryseobacterium indologenes</name>
    <name type="common">Flavobacterium indologenes</name>
    <dbReference type="NCBI Taxonomy" id="253"/>
    <lineage>
        <taxon>Bacteria</taxon>
        <taxon>Pseudomonadati</taxon>
        <taxon>Bacteroidota</taxon>
        <taxon>Flavobacteriia</taxon>
        <taxon>Flavobacteriales</taxon>
        <taxon>Weeksellaceae</taxon>
        <taxon>Chryseobacterium group</taxon>
        <taxon>Chryseobacterium</taxon>
    </lineage>
</organism>
<reference evidence="2 3" key="1">
    <citation type="journal article" date="2015" name="Genom Data">
        <title>Draft genome sequence of a multidrug-resistant Chryseobacterium indologenes isolate from Malaysia.</title>
        <authorList>
            <person name="Yu C.Y."/>
            <person name="Ang G.Y."/>
            <person name="Cheng H.J."/>
            <person name="Cheong Y.M."/>
            <person name="Yin W.F."/>
            <person name="Chan K.G."/>
        </authorList>
    </citation>
    <scope>NUCLEOTIDE SEQUENCE [LARGE SCALE GENOMIC DNA]</scope>
    <source>
        <strain evidence="2 3">CI_885</strain>
    </source>
</reference>
<dbReference type="EMBL" id="LJOD01000019">
    <property type="protein sequence ID" value="KPE49356.1"/>
    <property type="molecule type" value="Genomic_DNA"/>
</dbReference>
<dbReference type="AlphaFoldDB" id="A0A0N0ZSE0"/>
<keyword evidence="2" id="KW-0238">DNA-binding</keyword>
<comment type="caution">
    <text evidence="2">The sequence shown here is derived from an EMBL/GenBank/DDBJ whole genome shotgun (WGS) entry which is preliminary data.</text>
</comment>
<evidence type="ECO:0000259" key="1">
    <source>
        <dbReference type="PROSITE" id="PS01124"/>
    </source>
</evidence>
<dbReference type="Gene3D" id="1.10.10.60">
    <property type="entry name" value="Homeodomain-like"/>
    <property type="match status" value="1"/>
</dbReference>
<dbReference type="GO" id="GO:0043565">
    <property type="term" value="F:sequence-specific DNA binding"/>
    <property type="evidence" value="ECO:0007669"/>
    <property type="project" value="InterPro"/>
</dbReference>
<dbReference type="Pfam" id="PF00165">
    <property type="entry name" value="HTH_AraC"/>
    <property type="match status" value="1"/>
</dbReference>
<gene>
    <name evidence="2" type="ORF">AOB46_20445</name>
</gene>
<dbReference type="SMART" id="SM00342">
    <property type="entry name" value="HTH_ARAC"/>
    <property type="match status" value="1"/>
</dbReference>